<dbReference type="Proteomes" id="UP000242175">
    <property type="component" value="Chromosome small"/>
</dbReference>
<dbReference type="PROSITE" id="PS51257">
    <property type="entry name" value="PROKAR_LIPOPROTEIN"/>
    <property type="match status" value="1"/>
</dbReference>
<name>A0A220VFH6_9GAMM</name>
<protein>
    <recommendedName>
        <fullName evidence="3">Lipoprotein</fullName>
    </recommendedName>
</protein>
<keyword evidence="2" id="KW-1185">Reference proteome</keyword>
<dbReference type="RefSeq" id="WP_089074076.1">
    <property type="nucleotide sequence ID" value="NZ_CBCSAM010000002.1"/>
</dbReference>
<reference evidence="1 2" key="1">
    <citation type="journal article" date="2016" name="Int. J. Syst. Evol. Microbiol.">
        <title>Paraphotobacterium marinum gen. nov., sp. nov., a member of the family Vibrionaceae, isolated from surface seawater.</title>
        <authorList>
            <person name="Huang Z."/>
            <person name="Dong C."/>
            <person name="Shao Z."/>
        </authorList>
    </citation>
    <scope>NUCLEOTIDE SEQUENCE [LARGE SCALE GENOMIC DNA]</scope>
    <source>
        <strain evidence="1 2">NSCS20N07D</strain>
    </source>
</reference>
<dbReference type="EMBL" id="CP022356">
    <property type="protein sequence ID" value="ASK79168.1"/>
    <property type="molecule type" value="Genomic_DNA"/>
</dbReference>
<sequence length="90" mass="9883">MKKIMMLILPVFVLSACSTLDTMTNADIKSASETTLNTGAENITISNVERNYTNNQIKYIATVNGKKHYCYIQGIVTQDGMTLFPGVCGK</sequence>
<evidence type="ECO:0000313" key="2">
    <source>
        <dbReference type="Proteomes" id="UP000242175"/>
    </source>
</evidence>
<organism evidence="1 2">
    <name type="scientific">Paraphotobacterium marinum</name>
    <dbReference type="NCBI Taxonomy" id="1755811"/>
    <lineage>
        <taxon>Bacteria</taxon>
        <taxon>Pseudomonadati</taxon>
        <taxon>Pseudomonadota</taxon>
        <taxon>Gammaproteobacteria</taxon>
        <taxon>Vibrionales</taxon>
        <taxon>Vibrionaceae</taxon>
        <taxon>Paraphotobacterium</taxon>
    </lineage>
</organism>
<evidence type="ECO:0008006" key="3">
    <source>
        <dbReference type="Google" id="ProtNLM"/>
    </source>
</evidence>
<dbReference type="KEGG" id="pmai:CF386_08850"/>
<accession>A0A220VFH6</accession>
<evidence type="ECO:0000313" key="1">
    <source>
        <dbReference type="EMBL" id="ASK79168.1"/>
    </source>
</evidence>
<proteinExistence type="predicted"/>
<dbReference type="AlphaFoldDB" id="A0A220VFH6"/>
<gene>
    <name evidence="1" type="ORF">CF386_08850</name>
</gene>